<dbReference type="InterPro" id="IPR042099">
    <property type="entry name" value="ANL_N_sf"/>
</dbReference>
<keyword evidence="2 5" id="KW-0436">Ligase</keyword>
<dbReference type="Gene3D" id="3.30.300.30">
    <property type="match status" value="1"/>
</dbReference>
<reference evidence="5 6" key="1">
    <citation type="submission" date="2023-07" db="EMBL/GenBank/DDBJ databases">
        <title>Genomic Encyclopedia of Type Strains, Phase IV (KMG-IV): sequencing the most valuable type-strain genomes for metagenomic binning, comparative biology and taxonomic classification.</title>
        <authorList>
            <person name="Goeker M."/>
        </authorList>
    </citation>
    <scope>NUCLEOTIDE SEQUENCE [LARGE SCALE GENOMIC DNA]</scope>
    <source>
        <strain evidence="5 6">DSM 19092</strain>
    </source>
</reference>
<dbReference type="GO" id="GO:0016874">
    <property type="term" value="F:ligase activity"/>
    <property type="evidence" value="ECO:0007669"/>
    <property type="project" value="UniProtKB-KW"/>
</dbReference>
<dbReference type="Pfam" id="PF13193">
    <property type="entry name" value="AMP-binding_C"/>
    <property type="match status" value="1"/>
</dbReference>
<evidence type="ECO:0000259" key="3">
    <source>
        <dbReference type="Pfam" id="PF00501"/>
    </source>
</evidence>
<evidence type="ECO:0000313" key="5">
    <source>
        <dbReference type="EMBL" id="MDQ0163355.1"/>
    </source>
</evidence>
<dbReference type="PROSITE" id="PS00455">
    <property type="entry name" value="AMP_BINDING"/>
    <property type="match status" value="1"/>
</dbReference>
<gene>
    <name evidence="5" type="ORF">J2S06_002435</name>
</gene>
<dbReference type="Proteomes" id="UP001225646">
    <property type="component" value="Unassembled WGS sequence"/>
</dbReference>
<name>A0ABT9VR58_9BACI</name>
<evidence type="ECO:0000256" key="2">
    <source>
        <dbReference type="ARBA" id="ARBA00022598"/>
    </source>
</evidence>
<feature type="domain" description="AMP-binding enzyme C-terminal" evidence="4">
    <location>
        <begin position="442"/>
        <end position="517"/>
    </location>
</feature>
<proteinExistence type="inferred from homology"/>
<dbReference type="RefSeq" id="WP_044893112.1">
    <property type="nucleotide sequence ID" value="NZ_JAUSTR010000014.1"/>
</dbReference>
<dbReference type="SUPFAM" id="SSF56801">
    <property type="entry name" value="Acetyl-CoA synthetase-like"/>
    <property type="match status" value="1"/>
</dbReference>
<dbReference type="Pfam" id="PF00501">
    <property type="entry name" value="AMP-binding"/>
    <property type="match status" value="1"/>
</dbReference>
<dbReference type="InterPro" id="IPR045851">
    <property type="entry name" value="AMP-bd_C_sf"/>
</dbReference>
<evidence type="ECO:0000259" key="4">
    <source>
        <dbReference type="Pfam" id="PF13193"/>
    </source>
</evidence>
<evidence type="ECO:0000256" key="1">
    <source>
        <dbReference type="ARBA" id="ARBA00006432"/>
    </source>
</evidence>
<dbReference type="PANTHER" id="PTHR43201:SF5">
    <property type="entry name" value="MEDIUM-CHAIN ACYL-COA LIGASE ACSF2, MITOCHONDRIAL"/>
    <property type="match status" value="1"/>
</dbReference>
<dbReference type="PANTHER" id="PTHR43201">
    <property type="entry name" value="ACYL-COA SYNTHETASE"/>
    <property type="match status" value="1"/>
</dbReference>
<dbReference type="InterPro" id="IPR025110">
    <property type="entry name" value="AMP-bd_C"/>
</dbReference>
<organism evidence="5 6">
    <name type="scientific">Aeribacillus alveayuensis</name>
    <dbReference type="NCBI Taxonomy" id="279215"/>
    <lineage>
        <taxon>Bacteria</taxon>
        <taxon>Bacillati</taxon>
        <taxon>Bacillota</taxon>
        <taxon>Bacilli</taxon>
        <taxon>Bacillales</taxon>
        <taxon>Bacillaceae</taxon>
        <taxon>Aeribacillus</taxon>
    </lineage>
</organism>
<dbReference type="Gene3D" id="3.40.50.12780">
    <property type="entry name" value="N-terminal domain of ligase-like"/>
    <property type="match status" value="1"/>
</dbReference>
<feature type="domain" description="AMP-dependent synthetase/ligase" evidence="3">
    <location>
        <begin position="29"/>
        <end position="391"/>
    </location>
</feature>
<comment type="caution">
    <text evidence="5">The sequence shown here is derived from an EMBL/GenBank/DDBJ whole genome shotgun (WGS) entry which is preliminary data.</text>
</comment>
<protein>
    <submittedName>
        <fullName evidence="5">Acyl-CoA synthetase (AMP-forming)/AMP-acid ligase II</fullName>
    </submittedName>
</protein>
<dbReference type="EMBL" id="JAUSTR010000014">
    <property type="protein sequence ID" value="MDQ0163355.1"/>
    <property type="molecule type" value="Genomic_DNA"/>
</dbReference>
<keyword evidence="6" id="KW-1185">Reference proteome</keyword>
<dbReference type="InterPro" id="IPR020845">
    <property type="entry name" value="AMP-binding_CS"/>
</dbReference>
<comment type="similarity">
    <text evidence="1">Belongs to the ATP-dependent AMP-binding enzyme family.</text>
</comment>
<sequence length="535" mass="61001">MFIEGHLYGRKMKMFAERPSNIYEMFVNSTQKYPEKEALIKDGIRLNYRDLKKQVDTVAENFLRKNVQKGDRIALLLGNELEFVLTALACAKIGAIFVPLNTKLTARELIFMLKDSGAKILITDHRLVQPLEDWIINNPSLQFCYLIDDEKPEKNMYSFKHELLKEVDNGFHDYIPPQETEALYIMYTSGTTGRPKGAVGSHINAIHSCLNYKYVFNTDHHVRTLIAVPLFHVTGLIGQLFHVLLVGGTTILMERYRTEPFIKLIHDESITFLFNVPTIYVMIMSHPLFHSYSYDFVQIVAYGGAPMSKETISELKIYFPNATMHNAYGATETTSPTTIMPKRYPEEKTSSVGLPVPVAELKIVKEDGTECGPAEIGELYIKGPMVIKEYWNNQKANLTSFTEDGYWKSGDIAYIDQDGFVYIMDRKKDVINRGGEKIYSVEIENILYAHPKILEAAVVGVKDTLFGEEVKAYVVKFPGEELTEEEVIDFARKHLSEFKVPKQVEFITELPRNPGGKILKNKLIELSLQQRGNHS</sequence>
<evidence type="ECO:0000313" key="6">
    <source>
        <dbReference type="Proteomes" id="UP001225646"/>
    </source>
</evidence>
<accession>A0ABT9VR58</accession>
<dbReference type="InterPro" id="IPR000873">
    <property type="entry name" value="AMP-dep_synth/lig_dom"/>
</dbReference>